<dbReference type="AlphaFoldDB" id="M8DC96"/>
<name>M8DC96_9BACL</name>
<dbReference type="EMBL" id="APBN01000011">
    <property type="protein sequence ID" value="EMT50982.1"/>
    <property type="molecule type" value="Genomic_DNA"/>
</dbReference>
<keyword evidence="2" id="KW-1185">Reference proteome</keyword>
<comment type="caution">
    <text evidence="1">The sequence shown here is derived from an EMBL/GenBank/DDBJ whole genome shotgun (WGS) entry which is preliminary data.</text>
</comment>
<dbReference type="PATRIC" id="fig|1300222.3.peg.4267"/>
<organism evidence="1 2">
    <name type="scientific">Brevibacillus borstelensis AK1</name>
    <dbReference type="NCBI Taxonomy" id="1300222"/>
    <lineage>
        <taxon>Bacteria</taxon>
        <taxon>Bacillati</taxon>
        <taxon>Bacillota</taxon>
        <taxon>Bacilli</taxon>
        <taxon>Bacillales</taxon>
        <taxon>Paenibacillaceae</taxon>
        <taxon>Brevibacillus</taxon>
    </lineage>
</organism>
<protein>
    <submittedName>
        <fullName evidence="1">Uncharacterized protein</fullName>
    </submittedName>
</protein>
<proteinExistence type="predicted"/>
<gene>
    <name evidence="1" type="ORF">I532_20291</name>
</gene>
<accession>M8DC96</accession>
<evidence type="ECO:0000313" key="2">
    <source>
        <dbReference type="Proteomes" id="UP000012081"/>
    </source>
</evidence>
<dbReference type="Proteomes" id="UP000012081">
    <property type="component" value="Unassembled WGS sequence"/>
</dbReference>
<reference evidence="1 2" key="1">
    <citation type="submission" date="2013-03" db="EMBL/GenBank/DDBJ databases">
        <title>Assembly of a new bacterial strain Brevibacillus borstelensis AK1.</title>
        <authorList>
            <person name="Rajan I."/>
            <person name="PoliReddy D."/>
            <person name="Sugumar T."/>
            <person name="Rathinam K."/>
            <person name="Alqarawi S."/>
            <person name="Khalil A.B."/>
            <person name="Sivakumar N."/>
        </authorList>
    </citation>
    <scope>NUCLEOTIDE SEQUENCE [LARGE SCALE GENOMIC DNA]</scope>
    <source>
        <strain evidence="1 2">AK1</strain>
    </source>
</reference>
<dbReference type="GeneID" id="89499658"/>
<dbReference type="RefSeq" id="WP_003390520.1">
    <property type="nucleotide sequence ID" value="NZ_APBN01000011.1"/>
</dbReference>
<sequence>MPKDERNDQQPQINLLITKQNMDTPYITEQEVDSDVNEDPKREYMLDESAEAFIRQHVESSEDE</sequence>
<dbReference type="OrthoDB" id="2476758at2"/>
<evidence type="ECO:0000313" key="1">
    <source>
        <dbReference type="EMBL" id="EMT50982.1"/>
    </source>
</evidence>